<dbReference type="PANTHER" id="PTHR47791:SF3">
    <property type="entry name" value="MEIOTICALLY UP-REGULATED GENE 191 PROTEIN"/>
    <property type="match status" value="1"/>
</dbReference>
<dbReference type="InterPro" id="IPR005198">
    <property type="entry name" value="Glyco_hydro_76"/>
</dbReference>
<feature type="signal peptide" evidence="1">
    <location>
        <begin position="1"/>
        <end position="19"/>
    </location>
</feature>
<dbReference type="SUPFAM" id="SSF48208">
    <property type="entry name" value="Six-hairpin glycosidases"/>
    <property type="match status" value="1"/>
</dbReference>
<dbReference type="InterPro" id="IPR053169">
    <property type="entry name" value="MUG_Protein"/>
</dbReference>
<organism evidence="2 3">
    <name type="scientific">Lentinula lateritia</name>
    <dbReference type="NCBI Taxonomy" id="40482"/>
    <lineage>
        <taxon>Eukaryota</taxon>
        <taxon>Fungi</taxon>
        <taxon>Dikarya</taxon>
        <taxon>Basidiomycota</taxon>
        <taxon>Agaricomycotina</taxon>
        <taxon>Agaricomycetes</taxon>
        <taxon>Agaricomycetidae</taxon>
        <taxon>Agaricales</taxon>
        <taxon>Marasmiineae</taxon>
        <taxon>Omphalotaceae</taxon>
        <taxon>Lentinula</taxon>
    </lineage>
</organism>
<sequence length="396" mass="42518">MTRLALFVGLLPSLSLVFAQDLGVPTTWREFNNSRLLAERISIAKSAIDTILPQLDTSNGQFDGIGFWQSANVFSSMANFDHLASSTVYKDQVINGLTAAYETYPNFDPNGYNDDAMWWATASYYAYRAYGDSTMLSMAVAIWTRVSNYVVSVADAKAGTQPNKDFTIAGTCYGETMAGGVFWRPTSDDTGINSITTGLYTTLSAYLAETTGDSTYTAAATLSAQWIQNLQISSSGIILDGVSGADCTRTAASWLFTYNSGKYIEGLSVLKDVTGAAIWKSLMTNITAAAVKSPVWQGSNGIITEGASKTSDNDGVGFKAIFIRGLDEVSVRSADNSALQILIHSYNDVQYNALLELAANGTSYSPSWPGPAQEFTTWGQMAALDVMVTAINTNSP</sequence>
<gene>
    <name evidence="2" type="ORF">C8R41DRAFT_236628</name>
</gene>
<keyword evidence="1" id="KW-0732">Signal</keyword>
<keyword evidence="3" id="KW-1185">Reference proteome</keyword>
<dbReference type="Proteomes" id="UP001150217">
    <property type="component" value="Unassembled WGS sequence"/>
</dbReference>
<evidence type="ECO:0000256" key="1">
    <source>
        <dbReference type="SAM" id="SignalP"/>
    </source>
</evidence>
<dbReference type="PANTHER" id="PTHR47791">
    <property type="entry name" value="MEIOTICALLY UP-REGULATED GENE 191 PROTEIN"/>
    <property type="match status" value="1"/>
</dbReference>
<feature type="chain" id="PRO_5047127071" evidence="1">
    <location>
        <begin position="20"/>
        <end position="396"/>
    </location>
</feature>
<dbReference type="EMBL" id="JANVFT010000024">
    <property type="protein sequence ID" value="KAJ4496921.1"/>
    <property type="molecule type" value="Genomic_DNA"/>
</dbReference>
<dbReference type="InterPro" id="IPR008928">
    <property type="entry name" value="6-hairpin_glycosidase_sf"/>
</dbReference>
<evidence type="ECO:0000313" key="2">
    <source>
        <dbReference type="EMBL" id="KAJ4496921.1"/>
    </source>
</evidence>
<dbReference type="Gene3D" id="1.50.10.20">
    <property type="match status" value="1"/>
</dbReference>
<evidence type="ECO:0000313" key="3">
    <source>
        <dbReference type="Proteomes" id="UP001150217"/>
    </source>
</evidence>
<accession>A0ABQ8VKW2</accession>
<proteinExistence type="predicted"/>
<reference evidence="2" key="1">
    <citation type="submission" date="2022-08" db="EMBL/GenBank/DDBJ databases">
        <title>A Global Phylogenomic Analysis of the Shiitake Genus Lentinula.</title>
        <authorList>
            <consortium name="DOE Joint Genome Institute"/>
            <person name="Sierra-Patev S."/>
            <person name="Min B."/>
            <person name="Naranjo-Ortiz M."/>
            <person name="Looney B."/>
            <person name="Konkel Z."/>
            <person name="Slot J.C."/>
            <person name="Sakamoto Y."/>
            <person name="Steenwyk J.L."/>
            <person name="Rokas A."/>
            <person name="Carro J."/>
            <person name="Camarero S."/>
            <person name="Ferreira P."/>
            <person name="Molpeceres G."/>
            <person name="Ruiz-Duenas F.J."/>
            <person name="Serrano A."/>
            <person name="Henrissat B."/>
            <person name="Drula E."/>
            <person name="Hughes K.W."/>
            <person name="Mata J.L."/>
            <person name="Ishikawa N.K."/>
            <person name="Vargas-Isla R."/>
            <person name="Ushijima S."/>
            <person name="Smith C.A."/>
            <person name="Ahrendt S."/>
            <person name="Andreopoulos W."/>
            <person name="He G."/>
            <person name="Labutti K."/>
            <person name="Lipzen A."/>
            <person name="Ng V."/>
            <person name="Riley R."/>
            <person name="Sandor L."/>
            <person name="Barry K."/>
            <person name="Martinez A.T."/>
            <person name="Xiao Y."/>
            <person name="Gibbons J.G."/>
            <person name="Terashima K."/>
            <person name="Grigoriev I.V."/>
            <person name="Hibbett D.S."/>
        </authorList>
    </citation>
    <scope>NUCLEOTIDE SEQUENCE</scope>
    <source>
        <strain evidence="2">RHP3577 ss4</strain>
    </source>
</reference>
<name>A0ABQ8VKW2_9AGAR</name>
<comment type="caution">
    <text evidence="2">The sequence shown here is derived from an EMBL/GenBank/DDBJ whole genome shotgun (WGS) entry which is preliminary data.</text>
</comment>
<protein>
    <submittedName>
        <fullName evidence="2">Endo-1,6-alpha-mannosidase</fullName>
    </submittedName>
</protein>
<dbReference type="Pfam" id="PF03663">
    <property type="entry name" value="Glyco_hydro_76"/>
    <property type="match status" value="1"/>
</dbReference>